<evidence type="ECO:0000313" key="3">
    <source>
        <dbReference type="EMBL" id="CUM84076.1"/>
    </source>
</evidence>
<sequence>MNKLLIICDMFPPAFAPRMGYLCKYLTRMGWEVTVVTEYIEDNTFEFLTGYADVYCVRYYKASGKISKHIEWMWVMFLDILFGYKDMKIINACIPLIKTNQYKGILCSTYRTFPLTAAKTLAIHTNLPFVVDLRDIIEQYASNEYISHKFHTFSWLDAFITKRFRKRLLRKRNNALEVADCVTTVSPWHVEVLKQYNPNVRLIYNGFDPELFYPQQIKTSRFIITYTGRLLSLAIRNPELLFAAIARLTEDKVIIPETFRVVWYTDQESRSIIRQEAERHGVQSFMDYHEYVPASDIPLILNKSSVLLSLTNKFDTSGPKGFMTTKFFESLAVEKPILCVQSDEAYLAEAIKETHSGLAATRVDEVYDFLKHYYEEWQEKGYTTSPVNRDKLSNYSRKEQASQFARIFEEI</sequence>
<dbReference type="PANTHER" id="PTHR46401">
    <property type="entry name" value="GLYCOSYLTRANSFERASE WBBK-RELATED"/>
    <property type="match status" value="1"/>
</dbReference>
<dbReference type="EMBL" id="CYXP01000001">
    <property type="protein sequence ID" value="CUM84076.1"/>
    <property type="molecule type" value="Genomic_DNA"/>
</dbReference>
<proteinExistence type="predicted"/>
<dbReference type="GO" id="GO:0009103">
    <property type="term" value="P:lipopolysaccharide biosynthetic process"/>
    <property type="evidence" value="ECO:0007669"/>
    <property type="project" value="TreeGrafter"/>
</dbReference>
<dbReference type="Pfam" id="PF13439">
    <property type="entry name" value="Glyco_transf_4"/>
    <property type="match status" value="1"/>
</dbReference>
<reference evidence="3 6" key="1">
    <citation type="submission" date="2015-09" db="EMBL/GenBank/DDBJ databases">
        <authorList>
            <consortium name="Pathogen Informatics"/>
        </authorList>
    </citation>
    <scope>NUCLEOTIDE SEQUENCE [LARGE SCALE GENOMIC DNA]</scope>
    <source>
        <strain evidence="3 6">2789STDY5608872</strain>
    </source>
</reference>
<dbReference type="GO" id="GO:0016757">
    <property type="term" value="F:glycosyltransferase activity"/>
    <property type="evidence" value="ECO:0007669"/>
    <property type="project" value="UniProtKB-KW"/>
</dbReference>
<evidence type="ECO:0000313" key="5">
    <source>
        <dbReference type="EMBL" id="MDB9139396.1"/>
    </source>
</evidence>
<dbReference type="PANTHER" id="PTHR46401:SF2">
    <property type="entry name" value="GLYCOSYLTRANSFERASE WBBK-RELATED"/>
    <property type="match status" value="1"/>
</dbReference>
<dbReference type="InterPro" id="IPR028098">
    <property type="entry name" value="Glyco_trans_4-like_N"/>
</dbReference>
<feature type="domain" description="Glycosyltransferase subfamily 4-like N-terminal" evidence="2">
    <location>
        <begin position="21"/>
        <end position="210"/>
    </location>
</feature>
<dbReference type="Proteomes" id="UP000095591">
    <property type="component" value="Unassembled WGS sequence"/>
</dbReference>
<protein>
    <submittedName>
        <fullName evidence="4">Glycosyltransferase</fullName>
        <ecNumber evidence="4">2.4.-.-</ecNumber>
    </submittedName>
</protein>
<evidence type="ECO:0000256" key="1">
    <source>
        <dbReference type="ARBA" id="ARBA00022679"/>
    </source>
</evidence>
<evidence type="ECO:0000313" key="4">
    <source>
        <dbReference type="EMBL" id="MDB9004435.1"/>
    </source>
</evidence>
<reference evidence="4" key="2">
    <citation type="submission" date="2023-01" db="EMBL/GenBank/DDBJ databases">
        <title>Human gut microbiome strain richness.</title>
        <authorList>
            <person name="Chen-Liaw A."/>
        </authorList>
    </citation>
    <scope>NUCLEOTIDE SEQUENCE</scope>
    <source>
        <strain evidence="5">D35st1_E5_D35t1_190705</strain>
        <strain evidence="4">RTP21484st1_E5_RTP21484_190118</strain>
    </source>
</reference>
<name>A0A173S273_PARDI</name>
<dbReference type="EMBL" id="JAQMPJ010000003">
    <property type="protein sequence ID" value="MDB9004435.1"/>
    <property type="molecule type" value="Genomic_DNA"/>
</dbReference>
<organism evidence="3 6">
    <name type="scientific">Parabacteroides distasonis</name>
    <dbReference type="NCBI Taxonomy" id="823"/>
    <lineage>
        <taxon>Bacteria</taxon>
        <taxon>Pseudomonadati</taxon>
        <taxon>Bacteroidota</taxon>
        <taxon>Bacteroidia</taxon>
        <taxon>Bacteroidales</taxon>
        <taxon>Tannerellaceae</taxon>
        <taxon>Parabacteroides</taxon>
    </lineage>
</organism>
<dbReference type="Gene3D" id="3.40.50.2000">
    <property type="entry name" value="Glycogen Phosphorylase B"/>
    <property type="match status" value="2"/>
</dbReference>
<gene>
    <name evidence="3" type="ORF">ERS852429_00837</name>
    <name evidence="4" type="ORF">PN599_05420</name>
    <name evidence="5" type="ORF">PN612_12895</name>
</gene>
<dbReference type="SUPFAM" id="SSF53756">
    <property type="entry name" value="UDP-Glycosyltransferase/glycogen phosphorylase"/>
    <property type="match status" value="1"/>
</dbReference>
<dbReference type="Proteomes" id="UP001210126">
    <property type="component" value="Unassembled WGS sequence"/>
</dbReference>
<dbReference type="EC" id="2.4.-.-" evidence="4"/>
<keyword evidence="1 4" id="KW-0808">Transferase</keyword>
<accession>A0A173S273</accession>
<evidence type="ECO:0000259" key="2">
    <source>
        <dbReference type="Pfam" id="PF13439"/>
    </source>
</evidence>
<dbReference type="RefSeq" id="WP_036616560.1">
    <property type="nucleotide sequence ID" value="NZ_CAJSZN010000002.1"/>
</dbReference>
<keyword evidence="4" id="KW-0328">Glycosyltransferase</keyword>
<dbReference type="EMBL" id="JAQMPX010000094">
    <property type="protein sequence ID" value="MDB9139396.1"/>
    <property type="molecule type" value="Genomic_DNA"/>
</dbReference>
<dbReference type="Proteomes" id="UP001211522">
    <property type="component" value="Unassembled WGS sequence"/>
</dbReference>
<evidence type="ECO:0000313" key="6">
    <source>
        <dbReference type="Proteomes" id="UP000095591"/>
    </source>
</evidence>
<dbReference type="AlphaFoldDB" id="A0A173S273"/>